<dbReference type="InterPro" id="IPR003661">
    <property type="entry name" value="HisK_dim/P_dom"/>
</dbReference>
<dbReference type="SUPFAM" id="SSF47384">
    <property type="entry name" value="Homodimeric domain of signal transducing histidine kinase"/>
    <property type="match status" value="1"/>
</dbReference>
<dbReference type="Pfam" id="PF08447">
    <property type="entry name" value="PAS_3"/>
    <property type="match status" value="1"/>
</dbReference>
<dbReference type="Gene3D" id="1.10.287.130">
    <property type="match status" value="1"/>
</dbReference>
<dbReference type="EC" id="2.7.13.3" evidence="2"/>
<sequence length="694" mass="74569">MPVQRGPLRGLSYGLAVLMVGVALGCIAGRETVGGVQDVAWLPGHPPFHADIVVAAALAALALLLRDHAERLSRLAALLLVLFGFAGLAVFALIPDLTAASLPAGMATGILWFSHAGPVVDCGFIVAGLRLSVPLSGQATANNVPLGWSMAMTIVALAVTLAVGASSVLPQSTHWATHTAALPDGAIILLLLGMACAARAFYPAPRIAPLALLAGQTLILVGGVTASFVLWQALVAGSSETIVPALSLIACLLGTYTIAGLLTLAARVAMQQQEMAEARAALEESNSLFQAAARSSHIGIWDWSLPTGHLLIAANYLQASDDGNLLETRTTIEAFNALIHPEDLPRVQKRVNESLRGERPYECEFRLRRGDGRYIWVLARAEVMRDATGRPLRMLGSLEDVDQVRQQMTELDWQRQMLEEQSVRLAENAQALLHARDAAEAANRAKSSFLAMMSHEIRTPMNGVIGMLGMLQKHDLEPQLRRYADIAEQSARDLLGLIDDILDISKLEAGKLRIDSIDFDLRPTIAGVVALLQPRAEENNDRMRTTVADTVPEHLIGDPLRLRQILSNLLGNAIKFTENGSIELEVTATPQADDRFLLHCAVHDTGIGIPLEIQDRLFEPFIQADASTTRRYGGTGLGLTICRHLVQLMGGEIGVTSTVGKGSTFRFTLQCREDFEMAQLTATDGRTPGAAGQS</sequence>
<dbReference type="PROSITE" id="PS51257">
    <property type="entry name" value="PROKAR_LIPOPROTEIN"/>
    <property type="match status" value="1"/>
</dbReference>
<evidence type="ECO:0000256" key="2">
    <source>
        <dbReference type="ARBA" id="ARBA00012438"/>
    </source>
</evidence>
<dbReference type="InterPro" id="IPR035965">
    <property type="entry name" value="PAS-like_dom_sf"/>
</dbReference>
<evidence type="ECO:0000259" key="5">
    <source>
        <dbReference type="PROSITE" id="PS50109"/>
    </source>
</evidence>
<evidence type="ECO:0000256" key="1">
    <source>
        <dbReference type="ARBA" id="ARBA00000085"/>
    </source>
</evidence>
<evidence type="ECO:0000313" key="8">
    <source>
        <dbReference type="Proteomes" id="UP001595711"/>
    </source>
</evidence>
<dbReference type="InterPro" id="IPR003594">
    <property type="entry name" value="HATPase_dom"/>
</dbReference>
<dbReference type="SMART" id="SM00387">
    <property type="entry name" value="HATPase_c"/>
    <property type="match status" value="1"/>
</dbReference>
<feature type="transmembrane region" description="Helical" evidence="4">
    <location>
        <begin position="145"/>
        <end position="165"/>
    </location>
</feature>
<feature type="transmembrane region" description="Helical" evidence="4">
    <location>
        <begin position="185"/>
        <end position="202"/>
    </location>
</feature>
<feature type="domain" description="Histidine kinase" evidence="5">
    <location>
        <begin position="452"/>
        <end position="673"/>
    </location>
</feature>
<feature type="transmembrane region" description="Helical" evidence="4">
    <location>
        <begin position="48"/>
        <end position="65"/>
    </location>
</feature>
<dbReference type="InterPro" id="IPR004358">
    <property type="entry name" value="Sig_transdc_His_kin-like_C"/>
</dbReference>
<dbReference type="NCBIfam" id="TIGR00229">
    <property type="entry name" value="sensory_box"/>
    <property type="match status" value="1"/>
</dbReference>
<dbReference type="Pfam" id="PF00512">
    <property type="entry name" value="HisKA"/>
    <property type="match status" value="1"/>
</dbReference>
<dbReference type="PRINTS" id="PR00344">
    <property type="entry name" value="BCTRLSENSOR"/>
</dbReference>
<dbReference type="InterPro" id="IPR001610">
    <property type="entry name" value="PAC"/>
</dbReference>
<dbReference type="InterPro" id="IPR000700">
    <property type="entry name" value="PAS-assoc_C"/>
</dbReference>
<feature type="transmembrane region" description="Helical" evidence="4">
    <location>
        <begin position="12"/>
        <end position="28"/>
    </location>
</feature>
<proteinExistence type="predicted"/>
<dbReference type="CDD" id="cd00130">
    <property type="entry name" value="PAS"/>
    <property type="match status" value="1"/>
</dbReference>
<keyword evidence="3" id="KW-0597">Phosphoprotein</keyword>
<keyword evidence="4" id="KW-0472">Membrane</keyword>
<evidence type="ECO:0000256" key="3">
    <source>
        <dbReference type="ARBA" id="ARBA00022553"/>
    </source>
</evidence>
<reference evidence="8" key="1">
    <citation type="journal article" date="2019" name="Int. J. Syst. Evol. Microbiol.">
        <title>The Global Catalogue of Microorganisms (GCM) 10K type strain sequencing project: providing services to taxonomists for standard genome sequencing and annotation.</title>
        <authorList>
            <consortium name="The Broad Institute Genomics Platform"/>
            <consortium name="The Broad Institute Genome Sequencing Center for Infectious Disease"/>
            <person name="Wu L."/>
            <person name="Ma J."/>
        </authorList>
    </citation>
    <scope>NUCLEOTIDE SEQUENCE [LARGE SCALE GENOMIC DNA]</scope>
    <source>
        <strain evidence="8">KCTC 42182</strain>
    </source>
</reference>
<dbReference type="SUPFAM" id="SSF55874">
    <property type="entry name" value="ATPase domain of HSP90 chaperone/DNA topoisomerase II/histidine kinase"/>
    <property type="match status" value="1"/>
</dbReference>
<dbReference type="CDD" id="cd16922">
    <property type="entry name" value="HATPase_EvgS-ArcB-TorS-like"/>
    <property type="match status" value="1"/>
</dbReference>
<dbReference type="PROSITE" id="PS50113">
    <property type="entry name" value="PAC"/>
    <property type="match status" value="1"/>
</dbReference>
<gene>
    <name evidence="7" type="ORF">ACFOOQ_17475</name>
</gene>
<feature type="transmembrane region" description="Helical" evidence="4">
    <location>
        <begin position="110"/>
        <end position="133"/>
    </location>
</feature>
<feature type="domain" description="PAC" evidence="6">
    <location>
        <begin position="361"/>
        <end position="413"/>
    </location>
</feature>
<keyword evidence="4" id="KW-0812">Transmembrane</keyword>
<dbReference type="PANTHER" id="PTHR45339">
    <property type="entry name" value="HYBRID SIGNAL TRANSDUCTION HISTIDINE KINASE J"/>
    <property type="match status" value="1"/>
</dbReference>
<dbReference type="PANTHER" id="PTHR45339:SF6">
    <property type="entry name" value="SENSORY HISTIDINE PROTEIN KINASE"/>
    <property type="match status" value="1"/>
</dbReference>
<feature type="transmembrane region" description="Helical" evidence="4">
    <location>
        <begin position="77"/>
        <end position="98"/>
    </location>
</feature>
<evidence type="ECO:0000259" key="6">
    <source>
        <dbReference type="PROSITE" id="PS50113"/>
    </source>
</evidence>
<keyword evidence="7" id="KW-0067">ATP-binding</keyword>
<keyword evidence="8" id="KW-1185">Reference proteome</keyword>
<dbReference type="InterPro" id="IPR036097">
    <property type="entry name" value="HisK_dim/P_sf"/>
</dbReference>
<name>A0ABV7VK54_9PROT</name>
<dbReference type="RefSeq" id="WP_379728887.1">
    <property type="nucleotide sequence ID" value="NZ_JBHRYJ010000004.1"/>
</dbReference>
<dbReference type="InterPro" id="IPR036890">
    <property type="entry name" value="HATPase_C_sf"/>
</dbReference>
<dbReference type="CDD" id="cd00082">
    <property type="entry name" value="HisKA"/>
    <property type="match status" value="1"/>
</dbReference>
<dbReference type="Pfam" id="PF02518">
    <property type="entry name" value="HATPase_c"/>
    <property type="match status" value="1"/>
</dbReference>
<dbReference type="InterPro" id="IPR013655">
    <property type="entry name" value="PAS_fold_3"/>
</dbReference>
<dbReference type="GO" id="GO:0005524">
    <property type="term" value="F:ATP binding"/>
    <property type="evidence" value="ECO:0007669"/>
    <property type="project" value="UniProtKB-KW"/>
</dbReference>
<dbReference type="EMBL" id="JBHRYJ010000004">
    <property type="protein sequence ID" value="MFC3677348.1"/>
    <property type="molecule type" value="Genomic_DNA"/>
</dbReference>
<keyword evidence="7" id="KW-0547">Nucleotide-binding</keyword>
<evidence type="ECO:0000256" key="4">
    <source>
        <dbReference type="SAM" id="Phobius"/>
    </source>
</evidence>
<protein>
    <recommendedName>
        <fullName evidence="2">histidine kinase</fullName>
        <ecNumber evidence="2">2.7.13.3</ecNumber>
    </recommendedName>
</protein>
<dbReference type="SUPFAM" id="SSF55785">
    <property type="entry name" value="PYP-like sensor domain (PAS domain)"/>
    <property type="match status" value="1"/>
</dbReference>
<feature type="transmembrane region" description="Helical" evidence="4">
    <location>
        <begin position="242"/>
        <end position="265"/>
    </location>
</feature>
<dbReference type="PROSITE" id="PS50109">
    <property type="entry name" value="HIS_KIN"/>
    <property type="match status" value="1"/>
</dbReference>
<dbReference type="InterPro" id="IPR005467">
    <property type="entry name" value="His_kinase_dom"/>
</dbReference>
<accession>A0ABV7VK54</accession>
<dbReference type="InterPro" id="IPR000014">
    <property type="entry name" value="PAS"/>
</dbReference>
<dbReference type="SMART" id="SM00388">
    <property type="entry name" value="HisKA"/>
    <property type="match status" value="1"/>
</dbReference>
<dbReference type="Gene3D" id="3.30.565.10">
    <property type="entry name" value="Histidine kinase-like ATPase, C-terminal domain"/>
    <property type="match status" value="1"/>
</dbReference>
<dbReference type="SMART" id="SM00086">
    <property type="entry name" value="PAC"/>
    <property type="match status" value="1"/>
</dbReference>
<dbReference type="Proteomes" id="UP001595711">
    <property type="component" value="Unassembled WGS sequence"/>
</dbReference>
<dbReference type="Gene3D" id="3.30.450.20">
    <property type="entry name" value="PAS domain"/>
    <property type="match status" value="1"/>
</dbReference>
<evidence type="ECO:0000313" key="7">
    <source>
        <dbReference type="EMBL" id="MFC3677348.1"/>
    </source>
</evidence>
<comment type="catalytic activity">
    <reaction evidence="1">
        <text>ATP + protein L-histidine = ADP + protein N-phospho-L-histidine.</text>
        <dbReference type="EC" id="2.7.13.3"/>
    </reaction>
</comment>
<organism evidence="7 8">
    <name type="scientific">Ferrovibrio xuzhouensis</name>
    <dbReference type="NCBI Taxonomy" id="1576914"/>
    <lineage>
        <taxon>Bacteria</taxon>
        <taxon>Pseudomonadati</taxon>
        <taxon>Pseudomonadota</taxon>
        <taxon>Alphaproteobacteria</taxon>
        <taxon>Rhodospirillales</taxon>
        <taxon>Rhodospirillaceae</taxon>
        <taxon>Ferrovibrio</taxon>
    </lineage>
</organism>
<feature type="transmembrane region" description="Helical" evidence="4">
    <location>
        <begin position="209"/>
        <end position="230"/>
    </location>
</feature>
<keyword evidence="4" id="KW-1133">Transmembrane helix</keyword>
<comment type="caution">
    <text evidence="7">The sequence shown here is derived from an EMBL/GenBank/DDBJ whole genome shotgun (WGS) entry which is preliminary data.</text>
</comment>